<evidence type="ECO:0000313" key="1">
    <source>
        <dbReference type="EMBL" id="WFF42522.1"/>
    </source>
</evidence>
<proteinExistence type="predicted"/>
<evidence type="ECO:0000313" key="2">
    <source>
        <dbReference type="Proteomes" id="UP001321526"/>
    </source>
</evidence>
<dbReference type="RefSeq" id="WP_157959000.1">
    <property type="nucleotide sequence ID" value="NZ_CP035631.1"/>
</dbReference>
<sequence>MRLAVTLAATGATALLAGCQSQPQDAAAGSREAQRTFHSAEAGVTLTYPATLERIDGNADTQAIQGYFDNGSWKLDASAPGEALITLALPGSDAITTGLWRLGISRDPEAVRQCQRPPANAQRESSPSTLDGHAVVVFTQSDAGMNHFREVESYRSVIAATCYAIDLIVEGSNGEVYDPPRQAPFSREAAHQALREINAGLHLDG</sequence>
<name>A0ABY8FJ06_9GAMM</name>
<organism evidence="1 2">
    <name type="scientific">Salinicola endophyticus</name>
    <dbReference type="NCBI Taxonomy" id="1949083"/>
    <lineage>
        <taxon>Bacteria</taxon>
        <taxon>Pseudomonadati</taxon>
        <taxon>Pseudomonadota</taxon>
        <taxon>Gammaproteobacteria</taxon>
        <taxon>Oceanospirillales</taxon>
        <taxon>Halomonadaceae</taxon>
        <taxon>Salinicola</taxon>
    </lineage>
</organism>
<evidence type="ECO:0008006" key="3">
    <source>
        <dbReference type="Google" id="ProtNLM"/>
    </source>
</evidence>
<protein>
    <recommendedName>
        <fullName evidence="3">Lipoprotein</fullName>
    </recommendedName>
</protein>
<reference evidence="1 2" key="1">
    <citation type="submission" date="2019-01" db="EMBL/GenBank/DDBJ databases">
        <title>Genome sequence of Salinicola endophyticus REST5.</title>
        <authorList>
            <person name="Nascimento F.X."/>
        </authorList>
    </citation>
    <scope>NUCLEOTIDE SEQUENCE [LARGE SCALE GENOMIC DNA]</scope>
    <source>
        <strain evidence="1 2">REST5</strain>
    </source>
</reference>
<dbReference type="PROSITE" id="PS51257">
    <property type="entry name" value="PROKAR_LIPOPROTEIN"/>
    <property type="match status" value="1"/>
</dbReference>
<dbReference type="Proteomes" id="UP001321526">
    <property type="component" value="Chromosome"/>
</dbReference>
<gene>
    <name evidence="1" type="ORF">EVC62_14000</name>
</gene>
<accession>A0ABY8FJ06</accession>
<dbReference type="EMBL" id="CP035631">
    <property type="protein sequence ID" value="WFF42522.1"/>
    <property type="molecule type" value="Genomic_DNA"/>
</dbReference>
<keyword evidence="2" id="KW-1185">Reference proteome</keyword>